<evidence type="ECO:0000256" key="7">
    <source>
        <dbReference type="ARBA" id="ARBA00023141"/>
    </source>
</evidence>
<comment type="pathway">
    <text evidence="1">Amino-acid biosynthesis; L-tyrosine biosynthesis; (4-hydroxyphenyl)pyruvate from prephenate (NAD(+) route): step 1/1.</text>
</comment>
<accession>A0A6J6BR94</accession>
<dbReference type="Gene3D" id="1.10.3660.10">
    <property type="entry name" value="6-phosphogluconate dehydrogenase C-terminal like domain"/>
    <property type="match status" value="1"/>
</dbReference>
<comment type="catalytic activity">
    <reaction evidence="8">
        <text>prephenate + NAD(+) = 3-(4-hydroxyphenyl)pyruvate + CO2 + NADH</text>
        <dbReference type="Rhea" id="RHEA:13869"/>
        <dbReference type="ChEBI" id="CHEBI:16526"/>
        <dbReference type="ChEBI" id="CHEBI:29934"/>
        <dbReference type="ChEBI" id="CHEBI:36242"/>
        <dbReference type="ChEBI" id="CHEBI:57540"/>
        <dbReference type="ChEBI" id="CHEBI:57945"/>
        <dbReference type="EC" id="1.3.1.12"/>
    </reaction>
</comment>
<organism evidence="11">
    <name type="scientific">freshwater metagenome</name>
    <dbReference type="NCBI Taxonomy" id="449393"/>
    <lineage>
        <taxon>unclassified sequences</taxon>
        <taxon>metagenomes</taxon>
        <taxon>ecological metagenomes</taxon>
    </lineage>
</organism>
<dbReference type="EMBL" id="CAEZSF010000090">
    <property type="protein sequence ID" value="CAB4540953.1"/>
    <property type="molecule type" value="Genomic_DNA"/>
</dbReference>
<dbReference type="PROSITE" id="PS51176">
    <property type="entry name" value="PDH_ADH"/>
    <property type="match status" value="1"/>
</dbReference>
<dbReference type="SUPFAM" id="SSF51735">
    <property type="entry name" value="NAD(P)-binding Rossmann-fold domains"/>
    <property type="match status" value="1"/>
</dbReference>
<dbReference type="SUPFAM" id="SSF48179">
    <property type="entry name" value="6-phosphogluconate dehydrogenase C-terminal domain-like"/>
    <property type="match status" value="1"/>
</dbReference>
<dbReference type="InterPro" id="IPR003099">
    <property type="entry name" value="Prephen_DH"/>
</dbReference>
<evidence type="ECO:0000256" key="4">
    <source>
        <dbReference type="ARBA" id="ARBA00022498"/>
    </source>
</evidence>
<dbReference type="InterPro" id="IPR036291">
    <property type="entry name" value="NAD(P)-bd_dom_sf"/>
</dbReference>
<dbReference type="Pfam" id="PF02153">
    <property type="entry name" value="PDH_N"/>
    <property type="match status" value="1"/>
</dbReference>
<keyword evidence="5" id="KW-0560">Oxidoreductase</keyword>
<dbReference type="PANTHER" id="PTHR21363">
    <property type="entry name" value="PREPHENATE DEHYDROGENASE"/>
    <property type="match status" value="1"/>
</dbReference>
<dbReference type="GO" id="GO:0008977">
    <property type="term" value="F:prephenate dehydrogenase (NAD+) activity"/>
    <property type="evidence" value="ECO:0007669"/>
    <property type="project" value="UniProtKB-EC"/>
</dbReference>
<evidence type="ECO:0000256" key="2">
    <source>
        <dbReference type="ARBA" id="ARBA00012068"/>
    </source>
</evidence>
<reference evidence="11" key="1">
    <citation type="submission" date="2020-05" db="EMBL/GenBank/DDBJ databases">
        <authorList>
            <person name="Chiriac C."/>
            <person name="Salcher M."/>
            <person name="Ghai R."/>
            <person name="Kavagutti S V."/>
        </authorList>
    </citation>
    <scope>NUCLEOTIDE SEQUENCE</scope>
</reference>
<dbReference type="InterPro" id="IPR008927">
    <property type="entry name" value="6-PGluconate_DH-like_C_sf"/>
</dbReference>
<dbReference type="InterPro" id="IPR002912">
    <property type="entry name" value="ACT_dom"/>
</dbReference>
<gene>
    <name evidence="11" type="ORF">UFOPK1358_01019</name>
</gene>
<evidence type="ECO:0000313" key="11">
    <source>
        <dbReference type="EMBL" id="CAB4540953.1"/>
    </source>
</evidence>
<dbReference type="EC" id="1.3.1.12" evidence="2"/>
<dbReference type="GO" id="GO:0006571">
    <property type="term" value="P:tyrosine biosynthetic process"/>
    <property type="evidence" value="ECO:0007669"/>
    <property type="project" value="UniProtKB-UniPathway"/>
</dbReference>
<dbReference type="UniPathway" id="UPA00122">
    <property type="reaction ID" value="UER00961"/>
</dbReference>
<keyword evidence="4" id="KW-0827">Tyrosine biosynthesis</keyword>
<dbReference type="InterPro" id="IPR050812">
    <property type="entry name" value="Preph/Arog_dehydrog"/>
</dbReference>
<evidence type="ECO:0000256" key="1">
    <source>
        <dbReference type="ARBA" id="ARBA00005067"/>
    </source>
</evidence>
<name>A0A6J6BR94_9ZZZZ</name>
<keyword evidence="6" id="KW-0520">NAD</keyword>
<dbReference type="InterPro" id="IPR046826">
    <property type="entry name" value="PDH_N"/>
</dbReference>
<dbReference type="Pfam" id="PF20463">
    <property type="entry name" value="PDH_C"/>
    <property type="match status" value="1"/>
</dbReference>
<dbReference type="PROSITE" id="PS51671">
    <property type="entry name" value="ACT"/>
    <property type="match status" value="1"/>
</dbReference>
<dbReference type="InterPro" id="IPR045865">
    <property type="entry name" value="ACT-like_dom_sf"/>
</dbReference>
<dbReference type="SUPFAM" id="SSF55021">
    <property type="entry name" value="ACT-like"/>
    <property type="match status" value="1"/>
</dbReference>
<evidence type="ECO:0000256" key="6">
    <source>
        <dbReference type="ARBA" id="ARBA00023027"/>
    </source>
</evidence>
<protein>
    <recommendedName>
        <fullName evidence="3">Prephenate dehydrogenase</fullName>
        <ecNumber evidence="2">1.3.1.12</ecNumber>
    </recommendedName>
</protein>
<keyword evidence="7" id="KW-0028">Amino-acid biosynthesis</keyword>
<dbReference type="PANTHER" id="PTHR21363:SF0">
    <property type="entry name" value="PREPHENATE DEHYDROGENASE [NADP(+)]"/>
    <property type="match status" value="1"/>
</dbReference>
<feature type="domain" description="Prephenate/arogenate dehydrogenase" evidence="9">
    <location>
        <begin position="8"/>
        <end position="281"/>
    </location>
</feature>
<sequence length="356" mass="36713">MTAPDEQRRAAVIGTGLIGGSVALALQNAGWFVTGSDIDPARAARALELGVINAVGSDSEAEITFLAVPVGSVASEAQLALRSGGVVTDVGSVKAPLVAAIKDANFVGGHPMAGSEAIGVEGARGDLFEATTWVLTPTSATDPGAQALVHSVVRSFGAEVLTLDADRHDQLVATVSHVPHLTAASLMDLAATRAEEHSAVLRLAAGGFRDMTRIAAGDPGMWLDICVDNRDAILGVLDDLLDSLTSMRRIVADGDSAALEQRLLLAQQARRSLPTGAPAAEQLAEIRVSVVDQPGELAAVTALATELSVNVYDVEVAHSAGDQRGRLILVVDADRAASLADALRSQSRVVSVYELG</sequence>
<keyword evidence="7" id="KW-0057">Aromatic amino acid biosynthesis</keyword>
<evidence type="ECO:0000259" key="10">
    <source>
        <dbReference type="PROSITE" id="PS51671"/>
    </source>
</evidence>
<dbReference type="GO" id="GO:0070403">
    <property type="term" value="F:NAD+ binding"/>
    <property type="evidence" value="ECO:0007669"/>
    <property type="project" value="InterPro"/>
</dbReference>
<proteinExistence type="predicted"/>
<dbReference type="GO" id="GO:0004665">
    <property type="term" value="F:prephenate dehydrogenase (NADP+) activity"/>
    <property type="evidence" value="ECO:0007669"/>
    <property type="project" value="InterPro"/>
</dbReference>
<evidence type="ECO:0000259" key="9">
    <source>
        <dbReference type="PROSITE" id="PS51176"/>
    </source>
</evidence>
<evidence type="ECO:0000256" key="8">
    <source>
        <dbReference type="ARBA" id="ARBA00049260"/>
    </source>
</evidence>
<dbReference type="AlphaFoldDB" id="A0A6J6BR94"/>
<dbReference type="Gene3D" id="3.30.70.260">
    <property type="match status" value="1"/>
</dbReference>
<evidence type="ECO:0000256" key="5">
    <source>
        <dbReference type="ARBA" id="ARBA00023002"/>
    </source>
</evidence>
<evidence type="ECO:0000256" key="3">
    <source>
        <dbReference type="ARBA" id="ARBA00016891"/>
    </source>
</evidence>
<feature type="domain" description="ACT" evidence="10">
    <location>
        <begin position="285"/>
        <end position="356"/>
    </location>
</feature>
<dbReference type="Gene3D" id="3.40.50.720">
    <property type="entry name" value="NAD(P)-binding Rossmann-like Domain"/>
    <property type="match status" value="1"/>
</dbReference>
<dbReference type="InterPro" id="IPR046825">
    <property type="entry name" value="PDH_C"/>
</dbReference>